<dbReference type="OrthoDB" id="6730090at2"/>
<evidence type="ECO:0000313" key="2">
    <source>
        <dbReference type="EMBL" id="MUF03662.1"/>
    </source>
</evidence>
<dbReference type="InterPro" id="IPR032636">
    <property type="entry name" value="Pilus_assem_E-set-like_dom"/>
</dbReference>
<dbReference type="Proteomes" id="UP000438196">
    <property type="component" value="Unassembled WGS sequence"/>
</dbReference>
<reference evidence="2 3" key="1">
    <citation type="submission" date="2019-11" db="EMBL/GenBank/DDBJ databases">
        <title>Pseudomonas karstica sp. nov. and Pseudomonas spelaei sp. nov. from karst caves.</title>
        <authorList>
            <person name="Zeman M."/>
        </authorList>
    </citation>
    <scope>NUCLEOTIDE SEQUENCE [LARGE SCALE GENOMIC DNA]</scope>
    <source>
        <strain evidence="2 3">CCM 7893</strain>
    </source>
</reference>
<dbReference type="AlphaFoldDB" id="A0A6I3W937"/>
<sequence length="753" mass="82757">MFAYQSLFRLNRLWLGVFLAFSFQVDAQVKVSYGVPEGFSAAEMDNGAKYMATFNGRTLPGFTSYSPEDGSLVFDAIGYEENGVSRQDTEVIRGVLSQIDYKRCHNGCDLKVGDYYVTIDKLRRSLVIRDSNNDFLEPSTTWGLVNNQAVDVRASSEGYRALNLAGNTWLGMPSRSFGYMNWFANNTQTRNQKSRSQGVSSYYLQKNFTGTYLRTGKQNSIDYASGSVSTLLSPSFDQFVTFGSQAHLNASRNAGSLILYSTSEGNYEFYRNGRLILKRPASLGRNEISFVDLPGGYYPVEVRLVDRNGNLVTQESREINNVNFDSGAGNAWNLTVGNEMEEAKGRLIQGSMSRNLRQFYLNASAVSGGQGSWASEVNVTRPSKLGNIDVTPTLGMLSGERTTGGYVNLSMSDDRLGSLMLSRYQNNNVSRFYWGAPSSSLSYSRNVAGVTLSYNYQKYSRGESQQAEARWNYRPNGLWSTFSVGVQKDGYTQAKGSYGVYFNMSWMLDNSQASFSAAHSGGQTQMSGDYRKDFQDRFGTTTSGVTVSRIDERNNVNLYGSRSGTRGDASLNLGHSDTASNLDMNYRGMLAASADGVALGRYSNSGSAMLLKTPDIGGTEYGFNVEGHPVAGNSTYAVPINSYSDVTFARVQSNSEEMDMNIEVPANIVRAHPGQVYAAQAKVDINMIYSGFLVDAAGRPIGGKILETGDIAHPNGLFSIFSKAVLAQITVDQMGRRYRCDLSKATGSYYHCL</sequence>
<dbReference type="EMBL" id="WNNK01000003">
    <property type="protein sequence ID" value="MUF03662.1"/>
    <property type="molecule type" value="Genomic_DNA"/>
</dbReference>
<evidence type="ECO:0000259" key="1">
    <source>
        <dbReference type="Pfam" id="PF16967"/>
    </source>
</evidence>
<protein>
    <submittedName>
        <fullName evidence="2">Fimbrial protein</fullName>
    </submittedName>
</protein>
<organism evidence="2 3">
    <name type="scientific">Pseudomonas spelaei</name>
    <dbReference type="NCBI Taxonomy" id="1055469"/>
    <lineage>
        <taxon>Bacteria</taxon>
        <taxon>Pseudomonadati</taxon>
        <taxon>Pseudomonadota</taxon>
        <taxon>Gammaproteobacteria</taxon>
        <taxon>Pseudomonadales</taxon>
        <taxon>Pseudomonadaceae</taxon>
        <taxon>Pseudomonas</taxon>
    </lineage>
</organism>
<keyword evidence="3" id="KW-1185">Reference proteome</keyword>
<name>A0A6I3W937_9PSED</name>
<proteinExistence type="predicted"/>
<evidence type="ECO:0000313" key="3">
    <source>
        <dbReference type="Proteomes" id="UP000438196"/>
    </source>
</evidence>
<accession>A0A6I3W937</accession>
<gene>
    <name evidence="2" type="ORF">GNF76_04915</name>
</gene>
<feature type="domain" description="Pilus assembly protein E-set like" evidence="1">
    <location>
        <begin position="257"/>
        <end position="321"/>
    </location>
</feature>
<dbReference type="Pfam" id="PF16967">
    <property type="entry name" value="TcfC"/>
    <property type="match status" value="1"/>
</dbReference>
<comment type="caution">
    <text evidence="2">The sequence shown here is derived from an EMBL/GenBank/DDBJ whole genome shotgun (WGS) entry which is preliminary data.</text>
</comment>